<sequence>MVFVQFELIPDTSLQGKRLQPKFNSERLCIYNHQTGEIKSIAFMKGLAIEHSWSPFDNYLAYSYRDKGKYILAIFNAENNKNTIVDELIYCDLWNFSWSPNGRMLAYTKPLKMDRYINEEAPIESEVFIVNYDGTGKKQITNTPESEVYVKWLSGGSRIITEVVIDPEEYTWGYHYLVLKK</sequence>
<name>X1JRP5_9ZZZZ</name>
<protein>
    <recommendedName>
        <fullName evidence="2">Dipeptidylpeptidase IV N-terminal domain-containing protein</fullName>
    </recommendedName>
</protein>
<reference evidence="1" key="1">
    <citation type="journal article" date="2014" name="Front. Microbiol.">
        <title>High frequency of phylogenetically diverse reductive dehalogenase-homologous genes in deep subseafloor sedimentary metagenomes.</title>
        <authorList>
            <person name="Kawai M."/>
            <person name="Futagami T."/>
            <person name="Toyoda A."/>
            <person name="Takaki Y."/>
            <person name="Nishi S."/>
            <person name="Hori S."/>
            <person name="Arai W."/>
            <person name="Tsubouchi T."/>
            <person name="Morono Y."/>
            <person name="Uchiyama I."/>
            <person name="Ito T."/>
            <person name="Fujiyama A."/>
            <person name="Inagaki F."/>
            <person name="Takami H."/>
        </authorList>
    </citation>
    <scope>NUCLEOTIDE SEQUENCE</scope>
    <source>
        <strain evidence="1">Expedition CK06-06</strain>
    </source>
</reference>
<evidence type="ECO:0008006" key="2">
    <source>
        <dbReference type="Google" id="ProtNLM"/>
    </source>
</evidence>
<dbReference type="AlphaFoldDB" id="X1JRP5"/>
<dbReference type="EMBL" id="BARV01000366">
    <property type="protein sequence ID" value="GAH97421.1"/>
    <property type="molecule type" value="Genomic_DNA"/>
</dbReference>
<organism evidence="1">
    <name type="scientific">marine sediment metagenome</name>
    <dbReference type="NCBI Taxonomy" id="412755"/>
    <lineage>
        <taxon>unclassified sequences</taxon>
        <taxon>metagenomes</taxon>
        <taxon>ecological metagenomes</taxon>
    </lineage>
</organism>
<evidence type="ECO:0000313" key="1">
    <source>
        <dbReference type="EMBL" id="GAH97421.1"/>
    </source>
</evidence>
<dbReference type="InterPro" id="IPR011659">
    <property type="entry name" value="WD40"/>
</dbReference>
<comment type="caution">
    <text evidence="1">The sequence shown here is derived from an EMBL/GenBank/DDBJ whole genome shotgun (WGS) entry which is preliminary data.</text>
</comment>
<accession>X1JRP5</accession>
<dbReference type="Pfam" id="PF07676">
    <property type="entry name" value="PD40"/>
    <property type="match status" value="1"/>
</dbReference>
<proteinExistence type="predicted"/>
<dbReference type="Gene3D" id="2.120.10.30">
    <property type="entry name" value="TolB, C-terminal domain"/>
    <property type="match status" value="1"/>
</dbReference>
<dbReference type="SUPFAM" id="SSF69304">
    <property type="entry name" value="Tricorn protease N-terminal domain"/>
    <property type="match status" value="1"/>
</dbReference>
<gene>
    <name evidence="1" type="ORF">S06H3_01457</name>
</gene>
<dbReference type="InterPro" id="IPR011042">
    <property type="entry name" value="6-blade_b-propeller_TolB-like"/>
</dbReference>